<dbReference type="InterPro" id="IPR050708">
    <property type="entry name" value="T6SS_VgrG/RHS"/>
</dbReference>
<dbReference type="NCBIfam" id="TIGR03696">
    <property type="entry name" value="Rhs_assc_core"/>
    <property type="match status" value="1"/>
</dbReference>
<dbReference type="Gene3D" id="2.180.10.10">
    <property type="entry name" value="RHS repeat-associated core"/>
    <property type="match status" value="1"/>
</dbReference>
<sequence>MTLAYRSLRIIHLYHCDYRGLPLTLISPDGATEWCAEYDEWGNLLNEENPQHLQQLIRLPGQQYDEESGLYYNRHRYYDPLQGRYITQDPIGLEGGWNQYVYASIHPTYSIDPLGLIDKPAPVFNRELNSDPYYLAVNNCYSYALNRYGNPGSRIFGGGGLQPGELSGKEFSKLTCGSIFEASKNDGAKDLDNGSCPSGYHKAQLFIRPHNFIGMGGDYHWYRQDANGEWSDKQGVGAIRFRGKDPFPPIDYPEKCGTICLPN</sequence>
<accession>A0A3U5WFT5</accession>
<gene>
    <name evidence="3" type="ORF">G5S56_07515</name>
</gene>
<dbReference type="EMBL" id="CP049278">
    <property type="protein sequence ID" value="QNC65729.1"/>
    <property type="molecule type" value="Genomic_DNA"/>
</dbReference>
<feature type="domain" description="RHS protein conserved region" evidence="2">
    <location>
        <begin position="11"/>
        <end position="48"/>
    </location>
</feature>
<evidence type="ECO:0000259" key="2">
    <source>
        <dbReference type="Pfam" id="PF03527"/>
    </source>
</evidence>
<dbReference type="PANTHER" id="PTHR32305">
    <property type="match status" value="1"/>
</dbReference>
<dbReference type="Proteomes" id="UP000515238">
    <property type="component" value="Chromosome"/>
</dbReference>
<protein>
    <submittedName>
        <fullName evidence="3">RHS repeat protein</fullName>
    </submittedName>
</protein>
<dbReference type="PANTHER" id="PTHR32305:SF15">
    <property type="entry name" value="PROTEIN RHSA-RELATED"/>
    <property type="match status" value="1"/>
</dbReference>
<proteinExistence type="inferred from homology"/>
<evidence type="ECO:0000313" key="4">
    <source>
        <dbReference type="Proteomes" id="UP000515238"/>
    </source>
</evidence>
<organism evidence="3 4">
    <name type="scientific">Shigella boydii</name>
    <dbReference type="NCBI Taxonomy" id="621"/>
    <lineage>
        <taxon>Bacteria</taxon>
        <taxon>Pseudomonadati</taxon>
        <taxon>Pseudomonadota</taxon>
        <taxon>Gammaproteobacteria</taxon>
        <taxon>Enterobacterales</taxon>
        <taxon>Enterobacteriaceae</taxon>
        <taxon>Shigella</taxon>
    </lineage>
</organism>
<reference evidence="3 4" key="1">
    <citation type="submission" date="2020-08" db="EMBL/GenBank/DDBJ databases">
        <title>Complete genome sequencing of Shigella boydii.</title>
        <authorList>
            <person name="Hazen T.H."/>
            <person name="Michalski J.M."/>
            <person name="Rasko D.A."/>
        </authorList>
    </citation>
    <scope>NUCLEOTIDE SEQUENCE [LARGE SCALE GENOMIC DNA]</scope>
    <source>
        <strain evidence="3 4">600690</strain>
    </source>
</reference>
<dbReference type="InterPro" id="IPR001826">
    <property type="entry name" value="RHS"/>
</dbReference>
<dbReference type="PRINTS" id="PR00394">
    <property type="entry name" value="RHSPROTEIN"/>
</dbReference>
<dbReference type="Pfam" id="PF03527">
    <property type="entry name" value="RHS"/>
    <property type="match status" value="1"/>
</dbReference>
<evidence type="ECO:0000313" key="3">
    <source>
        <dbReference type="EMBL" id="QNC65729.1"/>
    </source>
</evidence>
<dbReference type="AlphaFoldDB" id="A0A3U5WFT5"/>
<comment type="similarity">
    <text evidence="1">Belongs to the RHS family.</text>
</comment>
<evidence type="ECO:0000256" key="1">
    <source>
        <dbReference type="ARBA" id="ARBA00009455"/>
    </source>
</evidence>
<dbReference type="InterPro" id="IPR022385">
    <property type="entry name" value="Rhs_assc_core"/>
</dbReference>
<name>A0A3U5WFT5_SHIBO</name>